<dbReference type="Pfam" id="PF13306">
    <property type="entry name" value="LRR_5"/>
    <property type="match status" value="4"/>
</dbReference>
<sequence>MSDGENADADKNGEGAESAAPSTPGETAQIIQQVALDQQSSSNNHGEQPDVSGSAITPNQTGTTGVPSTDQVAGTVPLPSGSAEGITSIVSDSLVFEINAEANTATLVGSATTAPKSDLSIPASVTSGATTYEVTAIAKNAFANCRELTSLSLPATLREVDPDALAGCPSLKFISVSFKNDTFASSDGMLFTNDYSTLLLIPEGKEGAATIPGETSSVPAQAFSRCLGIASLRTGDGGAELKAYNGMLFSKDLKTLLVCPAGAGSAAVLPAETEAIGEYALAGCKNLASITALGNVQTIESTAFADEAKTSAVVALPAGENYDARKSVWEKVGFQHFAEPAQPGATTHPESNDAEAASGLTFTLQDDYTLSVAWEGIADPDATLEIPASAEINGVTYQVSTIAPNAFTNRASLTTVKLPSSVTSIGEAAFAGCANLTTIELPDTLQAIGGRAFEATALTDVWLPANIATIGPRAFAACESLTRIVALNTPEVADDALAACANLSIYCPYNVEGTYPWNLGLLANNNHLMPYGLSLPEEPLILEVGQQANLFENALYEVPEGCTLNYSYAAKPLSVENGIVTAKSKGTSEVTATLTLNGQELASATRSLEVISTQNVIPGASFRTLHEGIDKDISLLATGWSDGSFKIGNLTYSVLSEDLKTVEIAKCDSTVTGSEVIPASVNGYSVTTIGIRAFSYCNKLTSIEIPSSVISIRTEAFGGCSSLVSVVIPDSVTDFGVSAFRGCTSLSSVTLGTGISEISAYAFEGDANLGAIYARGNITYIDGSDAFYDVNKTQVKIHLLADADKTVWTKKGFSVSNLITAYKLSFDAQGIYTVPSSWQLVDGGVKIVEPAGKPSKTGYSLNWYQNAAGTGAAWNFSTDVMPSKDLNLCAKWSPNTYTLTFNQVNGSGGSTFATATFDAALPGITIPFKSGYTFLGYYDQQSGGNQYYNASGAGTRTWDKALNTTLYAQWKTNTHTVTFDANGGSGGTAQKVNHDAVAIEPNPSPTKDGYTFAGWYTDATGGNVWNFSTKITSDKTIYAHWTAKPYTINYTLAGGSVSKPNPTTYTIETADFTLTNPTKSGYTFAGWTGTGLTGAQKSVTIAQGSTGDRSYTATWTVNKYQITFDKDGGTGGSGNVEATFGAAMPQIQLPSKDGYTFQGYYDGTTQYYNADGSSAKNWDKDGVVTLKAHWKANTYTVKFNQDGGEGGDAFVTVTFGAAMPQTKVPTKDGYTFAGYFDDNNKQYYDEKGISKADWDKDTDNVILKAHWTLQLNFTFPTAALIQVDASGNVTGQDLEFESTSAEAIKVTSVISTQAQGAPSLFANDATLKGVRVLLTPLTGLGAQVKVPLSTSAQGEPITDGWTIAANSQLSVAFSLFLPEGAQFNYLANDGQAHIANFSYEVKAAKAS</sequence>
<dbReference type="PANTHER" id="PTHR45661:SF3">
    <property type="entry name" value="IG-LIKE DOMAIN-CONTAINING PROTEIN"/>
    <property type="match status" value="1"/>
</dbReference>
<comment type="caution">
    <text evidence="3">The sequence shown here is derived from an EMBL/GenBank/DDBJ whole genome shotgun (WGS) entry which is preliminary data.</text>
</comment>
<dbReference type="SUPFAM" id="SSF52058">
    <property type="entry name" value="L domain-like"/>
    <property type="match status" value="2"/>
</dbReference>
<dbReference type="NCBIfam" id="TIGR02543">
    <property type="entry name" value="List_Bact_rpt"/>
    <property type="match status" value="3"/>
</dbReference>
<evidence type="ECO:0000256" key="2">
    <source>
        <dbReference type="SAM" id="MobiDB-lite"/>
    </source>
</evidence>
<evidence type="ECO:0000313" key="4">
    <source>
        <dbReference type="Proteomes" id="UP001232750"/>
    </source>
</evidence>
<dbReference type="InterPro" id="IPR032675">
    <property type="entry name" value="LRR_dom_sf"/>
</dbReference>
<dbReference type="Proteomes" id="UP001232750">
    <property type="component" value="Unassembled WGS sequence"/>
</dbReference>
<proteinExistence type="predicted"/>
<dbReference type="RefSeq" id="WP_283833223.1">
    <property type="nucleotide sequence ID" value="NZ_JASJEU010000026.1"/>
</dbReference>
<feature type="compositionally biased region" description="Polar residues" evidence="2">
    <location>
        <begin position="54"/>
        <end position="72"/>
    </location>
</feature>
<evidence type="ECO:0000256" key="1">
    <source>
        <dbReference type="ARBA" id="ARBA00004196"/>
    </source>
</evidence>
<comment type="subcellular location">
    <subcellularLocation>
        <location evidence="1">Cell envelope</location>
    </subcellularLocation>
</comment>
<organism evidence="3 4">
    <name type="scientific">Gordonibacter faecis</name>
    <dbReference type="NCBI Taxonomy" id="3047475"/>
    <lineage>
        <taxon>Bacteria</taxon>
        <taxon>Bacillati</taxon>
        <taxon>Actinomycetota</taxon>
        <taxon>Coriobacteriia</taxon>
        <taxon>Eggerthellales</taxon>
        <taxon>Eggerthellaceae</taxon>
        <taxon>Gordonibacter</taxon>
    </lineage>
</organism>
<reference evidence="3 4" key="1">
    <citation type="submission" date="2023-05" db="EMBL/GenBank/DDBJ databases">
        <title>Gordonibacter KGMB12511T sp. nov., isolated from faeces of healthy Korean.</title>
        <authorList>
            <person name="Kim H.S."/>
            <person name="Kim J.-S."/>
            <person name="Suh M.K."/>
            <person name="Eom M.K."/>
            <person name="Do H.E."/>
            <person name="Lee J.-S."/>
        </authorList>
    </citation>
    <scope>NUCLEOTIDE SEQUENCE [LARGE SCALE GENOMIC DNA]</scope>
    <source>
        <strain evidence="3 4">KGMB12511</strain>
    </source>
</reference>
<dbReference type="PANTHER" id="PTHR45661">
    <property type="entry name" value="SURFACE ANTIGEN"/>
    <property type="match status" value="1"/>
</dbReference>
<dbReference type="Gene3D" id="2.60.40.4270">
    <property type="entry name" value="Listeria-Bacteroides repeat domain"/>
    <property type="match status" value="5"/>
</dbReference>
<gene>
    <name evidence="3" type="ORF">QNJ86_13745</name>
</gene>
<dbReference type="InterPro" id="IPR053139">
    <property type="entry name" value="Surface_bspA-like"/>
</dbReference>
<feature type="region of interest" description="Disordered" evidence="2">
    <location>
        <begin position="1"/>
        <end position="76"/>
    </location>
</feature>
<dbReference type="InterPro" id="IPR026906">
    <property type="entry name" value="LRR_5"/>
</dbReference>
<accession>A0ABT7DQP0</accession>
<feature type="compositionally biased region" description="Polar residues" evidence="2">
    <location>
        <begin position="20"/>
        <end position="46"/>
    </location>
</feature>
<dbReference type="EMBL" id="JASJEU010000026">
    <property type="protein sequence ID" value="MDJ1651869.1"/>
    <property type="molecule type" value="Genomic_DNA"/>
</dbReference>
<name>A0ABT7DQP0_9ACTN</name>
<dbReference type="InterPro" id="IPR013378">
    <property type="entry name" value="InlB-like_B-rpt"/>
</dbReference>
<keyword evidence="4" id="KW-1185">Reference proteome</keyword>
<dbReference type="Gene3D" id="3.80.10.10">
    <property type="entry name" value="Ribonuclease Inhibitor"/>
    <property type="match status" value="4"/>
</dbReference>
<dbReference type="InterPro" id="IPR042229">
    <property type="entry name" value="Listeria/Bacterioides_rpt_sf"/>
</dbReference>
<protein>
    <submittedName>
        <fullName evidence="3">Leucine-rich repeat protein</fullName>
    </submittedName>
</protein>
<evidence type="ECO:0000313" key="3">
    <source>
        <dbReference type="EMBL" id="MDJ1651869.1"/>
    </source>
</evidence>
<dbReference type="Pfam" id="PF09479">
    <property type="entry name" value="Flg_new"/>
    <property type="match status" value="6"/>
</dbReference>